<organism evidence="1 2">
    <name type="scientific">Treponema berlinense</name>
    <dbReference type="NCBI Taxonomy" id="225004"/>
    <lineage>
        <taxon>Bacteria</taxon>
        <taxon>Pseudomonadati</taxon>
        <taxon>Spirochaetota</taxon>
        <taxon>Spirochaetia</taxon>
        <taxon>Spirochaetales</taxon>
        <taxon>Treponemataceae</taxon>
        <taxon>Treponema</taxon>
    </lineage>
</organism>
<reference evidence="1 2" key="1">
    <citation type="submission" date="2017-02" db="EMBL/GenBank/DDBJ databases">
        <authorList>
            <person name="Peterson S.W."/>
        </authorList>
    </citation>
    <scope>NUCLEOTIDE SEQUENCE [LARGE SCALE GENOMIC DNA]</scope>
    <source>
        <strain evidence="1 2">ATCC BAA-909</strain>
    </source>
</reference>
<dbReference type="OrthoDB" id="363158at2"/>
<accession>A0A1T4PWR8</accession>
<gene>
    <name evidence="1" type="ORF">SAMN02745152_01750</name>
</gene>
<dbReference type="Proteomes" id="UP000190395">
    <property type="component" value="Unassembled WGS sequence"/>
</dbReference>
<protein>
    <submittedName>
        <fullName evidence="1">Uncharacterized protein</fullName>
    </submittedName>
</protein>
<sequence length="979" mass="105944">MKIKRFLQGLAAFAIIVLFAGCTNILDSKTAEKSKENTSVSINFNANGRYISAGSFELHRITSWKVIFKSDSGEKDIELAWSSETSDSSSNSSSPSLNYSEGVLNAKLIPTGIYDITLEGSYSEGNSTVAVSGTKEDVTVSSETAKNNITVIVGLKKDSSLSGSLELYFNTTGIPDYASALHVTLKNIQTGNIEYSTDKKNLVFSASGNSVYTLTGKDIAPGWYKLEFYHSDSVKIEIPSDKMMVEIASGIKTTDSDIKLSGTSVKKYYATNDNSESYQKMNGLSVSSRKNLTALLETLTKNWPGVPEVDIFMDKVPEIDIKTFNELKKTLGNSKNLSIYLGESTSPIITANSSDTNAVNTVLSGSAWLVATDDGNKNFEITDLSVGQEQANSIDITLKNGACLDVTGEMPFSGNLNIYAIKDSEDGTVQDNFASYIATPFFSSFNNTGVDSFSLREYASKKVSEHNTIISVPKEAGVEFRIKPASMKGITAESSDNFSIEAYYSSGSDNNVYASGSAIPYESSSLEIKLNYPEGIEIKNCLWYLNGESFDDSVSELTGFDPKQASSLNVDGKNVISCFASVGEKLYLCEFNFTFKTPSRSAAVWGSEKGNNYSMKQIYDYTDSTATESIIKGNLTSKYYCFDKNYNLWTAVPGDVLTLNKYSMKVSTGSYSDTPDLTNQLSEITSLSDMCYDCVNSYIYLLVSGDGDASGGDASGGDASVGVYAVSTGSEPAIVASTQIGISTLENAGTFTNIAVNGNDFYFADSSCNVYKATGTVTSDTIEIETPTLVNNLASSDILKDYDSSKYDGTYDSISITDLQFGDGLGYGTEHVYALVKESSRGLGFTQSDYFYSRGALVQINTTDDSTNIFGWTYAQTTLSYNYYGNPYTDYYYIPDATDLATTAFFGPEKFCAVVPKKIVVVDDGFYWKAGDTGDGKIKNKDSIVEFDIAGSTLTRGAASISASFNIGATDYYSGIVEN</sequence>
<dbReference type="EMBL" id="FUXC01000010">
    <property type="protein sequence ID" value="SJZ95388.1"/>
    <property type="molecule type" value="Genomic_DNA"/>
</dbReference>
<dbReference type="RefSeq" id="WP_078931473.1">
    <property type="nucleotide sequence ID" value="NZ_FUXC01000010.1"/>
</dbReference>
<evidence type="ECO:0000313" key="2">
    <source>
        <dbReference type="Proteomes" id="UP000190395"/>
    </source>
</evidence>
<evidence type="ECO:0000313" key="1">
    <source>
        <dbReference type="EMBL" id="SJZ95388.1"/>
    </source>
</evidence>
<keyword evidence="2" id="KW-1185">Reference proteome</keyword>
<dbReference type="AlphaFoldDB" id="A0A1T4PWR8"/>
<dbReference type="PROSITE" id="PS51257">
    <property type="entry name" value="PROKAR_LIPOPROTEIN"/>
    <property type="match status" value="1"/>
</dbReference>
<dbReference type="GeneID" id="303367979"/>
<dbReference type="STRING" id="225004.SAMN02745152_01750"/>
<proteinExistence type="predicted"/>
<name>A0A1T4PWR8_9SPIR</name>